<gene>
    <name evidence="1" type="ORF">CR513_31875</name>
</gene>
<accession>A0A371G8A4</accession>
<dbReference type="OrthoDB" id="1425436at2759"/>
<proteinExistence type="predicted"/>
<dbReference type="Proteomes" id="UP000257109">
    <property type="component" value="Unassembled WGS sequence"/>
</dbReference>
<reference evidence="1" key="1">
    <citation type="submission" date="2018-05" db="EMBL/GenBank/DDBJ databases">
        <title>Draft genome of Mucuna pruriens seed.</title>
        <authorList>
            <person name="Nnadi N.E."/>
            <person name="Vos R."/>
            <person name="Hasami M.H."/>
            <person name="Devisetty U.K."/>
            <person name="Aguiy J.C."/>
        </authorList>
    </citation>
    <scope>NUCLEOTIDE SEQUENCE [LARGE SCALE GENOMIC DNA]</scope>
    <source>
        <strain evidence="1">JCA_2017</strain>
    </source>
</reference>
<name>A0A371G8A4_MUCPR</name>
<keyword evidence="2" id="KW-1185">Reference proteome</keyword>
<evidence type="ECO:0000313" key="1">
    <source>
        <dbReference type="EMBL" id="RDX86755.1"/>
    </source>
</evidence>
<evidence type="ECO:0000313" key="2">
    <source>
        <dbReference type="Proteomes" id="UP000257109"/>
    </source>
</evidence>
<evidence type="ECO:0008006" key="3">
    <source>
        <dbReference type="Google" id="ProtNLM"/>
    </source>
</evidence>
<dbReference type="EMBL" id="QJKJ01006429">
    <property type="protein sequence ID" value="RDX86755.1"/>
    <property type="molecule type" value="Genomic_DNA"/>
</dbReference>
<protein>
    <recommendedName>
        <fullName evidence="3">Retrotransposon gag domain-containing protein</fullName>
    </recommendedName>
</protein>
<comment type="caution">
    <text evidence="1">The sequence shown here is derived from an EMBL/GenBank/DDBJ whole genome shotgun (WGS) entry which is preliminary data.</text>
</comment>
<dbReference type="AlphaFoldDB" id="A0A371G8A4"/>
<sequence length="106" mass="12558">MESTFHNDRRGRTTLDLHLFNQERRHIEASCTTNEVNENEKMERTKRLKVTDLFDIRQAKGENLKSYLTRFNNATIRINDPDQKLFVKAFQKGLRTGQFSDVLTLR</sequence>
<feature type="non-terminal residue" evidence="1">
    <location>
        <position position="1"/>
    </location>
</feature>
<organism evidence="1 2">
    <name type="scientific">Mucuna pruriens</name>
    <name type="common">Velvet bean</name>
    <name type="synonym">Dolichos pruriens</name>
    <dbReference type="NCBI Taxonomy" id="157652"/>
    <lineage>
        <taxon>Eukaryota</taxon>
        <taxon>Viridiplantae</taxon>
        <taxon>Streptophyta</taxon>
        <taxon>Embryophyta</taxon>
        <taxon>Tracheophyta</taxon>
        <taxon>Spermatophyta</taxon>
        <taxon>Magnoliopsida</taxon>
        <taxon>eudicotyledons</taxon>
        <taxon>Gunneridae</taxon>
        <taxon>Pentapetalae</taxon>
        <taxon>rosids</taxon>
        <taxon>fabids</taxon>
        <taxon>Fabales</taxon>
        <taxon>Fabaceae</taxon>
        <taxon>Papilionoideae</taxon>
        <taxon>50 kb inversion clade</taxon>
        <taxon>NPAAA clade</taxon>
        <taxon>indigoferoid/millettioid clade</taxon>
        <taxon>Phaseoleae</taxon>
        <taxon>Mucuna</taxon>
    </lineage>
</organism>